<dbReference type="EMBL" id="VSIY01000013">
    <property type="protein sequence ID" value="TYB80459.1"/>
    <property type="molecule type" value="Genomic_DNA"/>
</dbReference>
<protein>
    <recommendedName>
        <fullName evidence="1">DUF4935 domain-containing protein</fullName>
    </recommendedName>
</protein>
<proteinExistence type="predicted"/>
<evidence type="ECO:0000259" key="1">
    <source>
        <dbReference type="Pfam" id="PF16289"/>
    </source>
</evidence>
<reference evidence="2 3" key="1">
    <citation type="submission" date="2019-08" db="EMBL/GenBank/DDBJ databases">
        <title>Identification of a novel species of the genus Boseongicola.</title>
        <authorList>
            <person name="Zhang X.-Q."/>
        </authorList>
    </citation>
    <scope>NUCLEOTIDE SEQUENCE [LARGE SCALE GENOMIC DNA]</scope>
    <source>
        <strain evidence="2 3">HY14</strain>
    </source>
</reference>
<accession>A0A5D0RHD7</accession>
<comment type="caution">
    <text evidence="2">The sequence shown here is derived from an EMBL/GenBank/DDBJ whole genome shotgun (WGS) entry which is preliminary data.</text>
</comment>
<dbReference type="InterPro" id="IPR032557">
    <property type="entry name" value="DUF4935"/>
</dbReference>
<dbReference type="RefSeq" id="WP_148378412.1">
    <property type="nucleotide sequence ID" value="NZ_VSIY01000013.1"/>
</dbReference>
<organism evidence="2 3">
    <name type="scientific">Maritimibacter fusiformis</name>
    <dbReference type="NCBI Taxonomy" id="2603819"/>
    <lineage>
        <taxon>Bacteria</taxon>
        <taxon>Pseudomonadati</taxon>
        <taxon>Pseudomonadota</taxon>
        <taxon>Alphaproteobacteria</taxon>
        <taxon>Rhodobacterales</taxon>
        <taxon>Roseobacteraceae</taxon>
        <taxon>Maritimibacter</taxon>
    </lineage>
</organism>
<keyword evidence="3" id="KW-1185">Reference proteome</keyword>
<feature type="domain" description="DUF4935" evidence="1">
    <location>
        <begin position="5"/>
        <end position="183"/>
    </location>
</feature>
<evidence type="ECO:0000313" key="2">
    <source>
        <dbReference type="EMBL" id="TYB80459.1"/>
    </source>
</evidence>
<sequence length="327" mass="37035">MTTSLFLDANVFLSFYLFGKDDLEEMAKLVKLIGDEEITLLSNAHLVREVQRRREGKIAEGFNALKSANFGREFPHYCNDYPEYPEIKSKLKDVGKLHASLVSKAMTDIEAKTLRADLLINGLFDLATDIPIDEDLYSRALRRVELGEPPGKNRSVGDAIHWEALKSHSPIFELNLVTLDSDFSSPLNASMIDGYLEEEWIASGFLRSVRLFPSLSGFFKERFPAIELSVEFEKDELVGRLKGSPNFAETHEIINKLTGFEGLTRGQIRGVFEALTTNSQVGWIATDADVKEFYVRFEDNAWFLNTSIRERAEELLEVESGFFGLPF</sequence>
<dbReference type="AlphaFoldDB" id="A0A5D0RHD7"/>
<dbReference type="Proteomes" id="UP000322080">
    <property type="component" value="Unassembled WGS sequence"/>
</dbReference>
<gene>
    <name evidence="2" type="ORF">FVF75_12495</name>
</gene>
<name>A0A5D0RHD7_9RHOB</name>
<evidence type="ECO:0000313" key="3">
    <source>
        <dbReference type="Proteomes" id="UP000322080"/>
    </source>
</evidence>
<dbReference type="Pfam" id="PF16289">
    <property type="entry name" value="PIN_12"/>
    <property type="match status" value="1"/>
</dbReference>